<evidence type="ECO:0000313" key="3">
    <source>
        <dbReference type="Proteomes" id="UP001497623"/>
    </source>
</evidence>
<gene>
    <name evidence="2" type="ORF">MNOR_LOCUS14894</name>
</gene>
<dbReference type="AlphaFoldDB" id="A0AAV2QQX7"/>
<feature type="transmembrane region" description="Helical" evidence="1">
    <location>
        <begin position="153"/>
        <end position="172"/>
    </location>
</feature>
<accession>A0AAV2QQX7</accession>
<feature type="transmembrane region" description="Helical" evidence="1">
    <location>
        <begin position="244"/>
        <end position="266"/>
    </location>
</feature>
<feature type="transmembrane region" description="Helical" evidence="1">
    <location>
        <begin position="68"/>
        <end position="90"/>
    </location>
</feature>
<proteinExistence type="predicted"/>
<organism evidence="2 3">
    <name type="scientific">Meganyctiphanes norvegica</name>
    <name type="common">Northern krill</name>
    <name type="synonym">Thysanopoda norvegica</name>
    <dbReference type="NCBI Taxonomy" id="48144"/>
    <lineage>
        <taxon>Eukaryota</taxon>
        <taxon>Metazoa</taxon>
        <taxon>Ecdysozoa</taxon>
        <taxon>Arthropoda</taxon>
        <taxon>Crustacea</taxon>
        <taxon>Multicrustacea</taxon>
        <taxon>Malacostraca</taxon>
        <taxon>Eumalacostraca</taxon>
        <taxon>Eucarida</taxon>
        <taxon>Euphausiacea</taxon>
        <taxon>Euphausiidae</taxon>
        <taxon>Meganyctiphanes</taxon>
    </lineage>
</organism>
<dbReference type="Proteomes" id="UP001497623">
    <property type="component" value="Unassembled WGS sequence"/>
</dbReference>
<keyword evidence="1" id="KW-0812">Transmembrane</keyword>
<dbReference type="EMBL" id="CAXKWB010009116">
    <property type="protein sequence ID" value="CAL4093537.1"/>
    <property type="molecule type" value="Genomic_DNA"/>
</dbReference>
<name>A0AAV2QQX7_MEGNR</name>
<feature type="non-terminal residue" evidence="2">
    <location>
        <position position="366"/>
    </location>
</feature>
<evidence type="ECO:0000313" key="2">
    <source>
        <dbReference type="EMBL" id="CAL4093537.1"/>
    </source>
</evidence>
<comment type="caution">
    <text evidence="2">The sequence shown here is derived from an EMBL/GenBank/DDBJ whole genome shotgun (WGS) entry which is preliminary data.</text>
</comment>
<keyword evidence="3" id="KW-1185">Reference proteome</keyword>
<sequence>MVRSHLGAEVSMMCQHQQWRTATEVRSHLGAEVSMMCQHQQWRTATEVWSQQHQNEQRRRRGCGLPHAGLFMAVLSSLFFSLCSLIVKVFVLSQSYSFHTNLYGLTFLPVVQMRMRNTGPRPPAIGHPTNMFRATQLATTLLLPYPSFRKMILGKYNCILSLLTMSITLFTLNKYSYNGSCIAELNIHVLKTMSGLTFLVNDANVTKSLTDSLEQVWDCFLFIISISLLSDNFSVILQCMKSSILISVIHIIISYSFTCATMLIYSHILRCIIISNTFRYYLVITKAFCFCSLVNLQPRKSSPKECNKSTGICLIAVSALAFKLRHNSEALFFLGNLNRHFEILLNDQYRKFPNLLQASMNQKSLH</sequence>
<keyword evidence="1" id="KW-1133">Transmembrane helix</keyword>
<reference evidence="2 3" key="1">
    <citation type="submission" date="2024-05" db="EMBL/GenBank/DDBJ databases">
        <authorList>
            <person name="Wallberg A."/>
        </authorList>
    </citation>
    <scope>NUCLEOTIDE SEQUENCE [LARGE SCALE GENOMIC DNA]</scope>
</reference>
<evidence type="ECO:0000256" key="1">
    <source>
        <dbReference type="SAM" id="Phobius"/>
    </source>
</evidence>
<protein>
    <submittedName>
        <fullName evidence="2">Uncharacterized protein</fullName>
    </submittedName>
</protein>
<keyword evidence="1" id="KW-0472">Membrane</keyword>